<organism evidence="1 2">
    <name type="scientific">Zoogloea dura</name>
    <dbReference type="NCBI Taxonomy" id="2728840"/>
    <lineage>
        <taxon>Bacteria</taxon>
        <taxon>Pseudomonadati</taxon>
        <taxon>Pseudomonadota</taxon>
        <taxon>Betaproteobacteria</taxon>
        <taxon>Rhodocyclales</taxon>
        <taxon>Zoogloeaceae</taxon>
        <taxon>Zoogloea</taxon>
    </lineage>
</organism>
<sequence length="391" mass="42519">MKRNRLGRRGGLPRDAEQLLWLANGLADSSSRAEDHFWDQRLADAVDGLLSAEDEDALTTALDHLGSATTSVHAYDELADMIESRAEGALKSDAQHDVLLIAAPVMAWSRYRIPAAPIAAAVMANLRVHLKAHVLASGVKLALADFLFSPDQLPQGYCATADFATHLGKAAEGDGDLHIKTDNLPETAQFLSDNRYLLGAVMVPKGAPIFRWQEEDCSRDQALEQWRAQGGACVAPLLTGCAFEVVLPNAYFAASREADKTSRPYSIQASVAFLSTTLDAPAAGLRAVVAPFFERQVEEFRIGFTLRNQNEVVHGVVWPLLGAEDESSETLGQIEATLRACGITDILVLDNEFPMEYCDDCGAPMYPSPEGEAVHAELPEEQAEQMPKHLH</sequence>
<dbReference type="EMBL" id="JABBGA010000026">
    <property type="protein sequence ID" value="NML28407.1"/>
    <property type="molecule type" value="Genomic_DNA"/>
</dbReference>
<evidence type="ECO:0000313" key="1">
    <source>
        <dbReference type="EMBL" id="NML28407.1"/>
    </source>
</evidence>
<comment type="caution">
    <text evidence="1">The sequence shown here is derived from an EMBL/GenBank/DDBJ whole genome shotgun (WGS) entry which is preliminary data.</text>
</comment>
<reference evidence="1 2" key="1">
    <citation type="submission" date="2020-04" db="EMBL/GenBank/DDBJ databases">
        <title>Zoogloea sp. G-4-1-14 isolated from soil.</title>
        <authorList>
            <person name="Dahal R.H."/>
        </authorList>
    </citation>
    <scope>NUCLEOTIDE SEQUENCE [LARGE SCALE GENOMIC DNA]</scope>
    <source>
        <strain evidence="1 2">G-4-1-14</strain>
    </source>
</reference>
<dbReference type="Pfam" id="PF11062">
    <property type="entry name" value="DUF2863"/>
    <property type="match status" value="1"/>
</dbReference>
<protein>
    <submittedName>
        <fullName evidence="1">DUF2863 family protein</fullName>
    </submittedName>
</protein>
<accession>A0A848G882</accession>
<dbReference type="AlphaFoldDB" id="A0A848G882"/>
<gene>
    <name evidence="1" type="ORF">HHL15_21835</name>
</gene>
<dbReference type="InterPro" id="IPR021292">
    <property type="entry name" value="DUF2863"/>
</dbReference>
<name>A0A848G882_9RHOO</name>
<keyword evidence="2" id="KW-1185">Reference proteome</keyword>
<evidence type="ECO:0000313" key="2">
    <source>
        <dbReference type="Proteomes" id="UP000580043"/>
    </source>
</evidence>
<proteinExistence type="predicted"/>
<dbReference type="Proteomes" id="UP000580043">
    <property type="component" value="Unassembled WGS sequence"/>
</dbReference>
<dbReference type="RefSeq" id="WP_169147934.1">
    <property type="nucleotide sequence ID" value="NZ_JABBGA010000026.1"/>
</dbReference>